<evidence type="ECO:0008006" key="7">
    <source>
        <dbReference type="Google" id="ProtNLM"/>
    </source>
</evidence>
<dbReference type="EMBL" id="CP047294">
    <property type="protein sequence ID" value="QUS37411.1"/>
    <property type="molecule type" value="Genomic_DNA"/>
</dbReference>
<keyword evidence="2 4" id="KW-0732">Signal</keyword>
<dbReference type="GO" id="GO:0055085">
    <property type="term" value="P:transmembrane transport"/>
    <property type="evidence" value="ECO:0007669"/>
    <property type="project" value="InterPro"/>
</dbReference>
<keyword evidence="3" id="KW-0574">Periplasm</keyword>
<evidence type="ECO:0000313" key="6">
    <source>
        <dbReference type="Proteomes" id="UP000679284"/>
    </source>
</evidence>
<accession>A0A8J8MVD5</accession>
<protein>
    <recommendedName>
        <fullName evidence="7">TRAP-type C4-dicarboxylate transport system substrate-binding protein</fullName>
    </recommendedName>
</protein>
<evidence type="ECO:0000256" key="4">
    <source>
        <dbReference type="SAM" id="SignalP"/>
    </source>
</evidence>
<dbReference type="GO" id="GO:0042597">
    <property type="term" value="C:periplasmic space"/>
    <property type="evidence" value="ECO:0007669"/>
    <property type="project" value="UniProtKB-SubCell"/>
</dbReference>
<dbReference type="AlphaFoldDB" id="A0A8J8MVD5"/>
<gene>
    <name evidence="5" type="ORF">GR316_13595</name>
</gene>
<name>A0A8J8MVD5_9RHOB</name>
<sequence>MTFMRSLCVAALALAAAPATYAQTLKATTFLPPNHVFSQMLMQWGQELEAKSNGALKIELFPSSQLGPAPRQFDLARTGAADIAVVLGGATPGRFPMTELAGLPLTFPSTGSESAITSRRLTELAPDYLAEEFKGTHILMMAVTPPLKLHLASKDPSDLSVFKGLRIRYAGTIWQQVIEAMGASPVPVGPAETGDALSKRVVDGTAFPFEATESFDLAPVLKYSIEPGLASAAFAIVINQKTYDGLSPDLRKLLDDISDPDHAEAVGRTLDENEAEGRAYMTDAGVQMVQLSDAQLSDLKEEFAPIVDAQVKAVDDAGRPGSAFLAAYTK</sequence>
<keyword evidence="6" id="KW-1185">Reference proteome</keyword>
<dbReference type="CDD" id="cd13665">
    <property type="entry name" value="PBP2_TRAP_Dctp3_4"/>
    <property type="match status" value="1"/>
</dbReference>
<reference evidence="5" key="1">
    <citation type="submission" date="2020-01" db="EMBL/GenBank/DDBJ databases">
        <authorList>
            <person name="Yang Y."/>
            <person name="Kwon Y.M."/>
        </authorList>
    </citation>
    <scope>NUCLEOTIDE SEQUENCE</scope>
    <source>
        <strain evidence="5">PG104</strain>
        <plasmid evidence="5">unnamed5</plasmid>
    </source>
</reference>
<evidence type="ECO:0000313" key="5">
    <source>
        <dbReference type="EMBL" id="QUS37411.1"/>
    </source>
</evidence>
<dbReference type="NCBIfam" id="NF037995">
    <property type="entry name" value="TRAP_S1"/>
    <property type="match status" value="1"/>
</dbReference>
<dbReference type="InterPro" id="IPR038404">
    <property type="entry name" value="TRAP_DctP_sf"/>
</dbReference>
<keyword evidence="5" id="KW-0614">Plasmid</keyword>
<evidence type="ECO:0000256" key="1">
    <source>
        <dbReference type="ARBA" id="ARBA00004418"/>
    </source>
</evidence>
<comment type="subcellular location">
    <subcellularLocation>
        <location evidence="1">Periplasm</location>
    </subcellularLocation>
</comment>
<dbReference type="KEGG" id="fap:GR316_13595"/>
<proteinExistence type="predicted"/>
<dbReference type="RefSeq" id="WP_211785643.1">
    <property type="nucleotide sequence ID" value="NZ_CP047294.1"/>
</dbReference>
<dbReference type="PANTHER" id="PTHR33376">
    <property type="match status" value="1"/>
</dbReference>
<dbReference type="Proteomes" id="UP000679284">
    <property type="component" value="Plasmid unnamed5"/>
</dbReference>
<dbReference type="Pfam" id="PF03480">
    <property type="entry name" value="DctP"/>
    <property type="match status" value="1"/>
</dbReference>
<geneLocation type="plasmid" evidence="5 6">
    <name>unnamed5</name>
</geneLocation>
<feature type="chain" id="PRO_5035293895" description="TRAP-type C4-dicarboxylate transport system substrate-binding protein" evidence="4">
    <location>
        <begin position="23"/>
        <end position="330"/>
    </location>
</feature>
<evidence type="ECO:0000256" key="3">
    <source>
        <dbReference type="ARBA" id="ARBA00022764"/>
    </source>
</evidence>
<dbReference type="InterPro" id="IPR018389">
    <property type="entry name" value="DctP_fam"/>
</dbReference>
<dbReference type="Gene3D" id="3.40.190.170">
    <property type="entry name" value="Bacterial extracellular solute-binding protein, family 7"/>
    <property type="match status" value="1"/>
</dbReference>
<feature type="signal peptide" evidence="4">
    <location>
        <begin position="1"/>
        <end position="22"/>
    </location>
</feature>
<organism evidence="5 6">
    <name type="scientific">Falsirhodobacter algicola</name>
    <dbReference type="NCBI Taxonomy" id="2692330"/>
    <lineage>
        <taxon>Bacteria</taxon>
        <taxon>Pseudomonadati</taxon>
        <taxon>Pseudomonadota</taxon>
        <taxon>Alphaproteobacteria</taxon>
        <taxon>Rhodobacterales</taxon>
        <taxon>Paracoccaceae</taxon>
        <taxon>Falsirhodobacter</taxon>
    </lineage>
</organism>
<dbReference type="PANTHER" id="PTHR33376:SF15">
    <property type="entry name" value="BLL6794 PROTEIN"/>
    <property type="match status" value="1"/>
</dbReference>
<evidence type="ECO:0000256" key="2">
    <source>
        <dbReference type="ARBA" id="ARBA00022729"/>
    </source>
</evidence>